<evidence type="ECO:0000313" key="13">
    <source>
        <dbReference type="Proteomes" id="UP000005540"/>
    </source>
</evidence>
<gene>
    <name evidence="11 12" type="primary">aroK</name>
    <name evidence="12" type="ORF">SULYE_0789</name>
</gene>
<dbReference type="GO" id="GO:0009073">
    <property type="term" value="P:aromatic amino acid family biosynthetic process"/>
    <property type="evidence" value="ECO:0007669"/>
    <property type="project" value="UniProtKB-KW"/>
</dbReference>
<dbReference type="PANTHER" id="PTHR21087:SF16">
    <property type="entry name" value="SHIKIMATE KINASE 1, CHLOROPLASTIC"/>
    <property type="match status" value="1"/>
</dbReference>
<dbReference type="GO" id="GO:0005829">
    <property type="term" value="C:cytosol"/>
    <property type="evidence" value="ECO:0007669"/>
    <property type="project" value="TreeGrafter"/>
</dbReference>
<keyword evidence="11" id="KW-0479">Metal-binding</keyword>
<feature type="binding site" evidence="11">
    <location>
        <position position="134"/>
    </location>
    <ligand>
        <name>substrate</name>
    </ligand>
</feature>
<dbReference type="GO" id="GO:0004765">
    <property type="term" value="F:shikimate kinase activity"/>
    <property type="evidence" value="ECO:0007669"/>
    <property type="project" value="UniProtKB-UniRule"/>
</dbReference>
<dbReference type="InterPro" id="IPR031322">
    <property type="entry name" value="Shikimate/glucono_kinase"/>
</dbReference>
<evidence type="ECO:0000256" key="3">
    <source>
        <dbReference type="ARBA" id="ARBA00012154"/>
    </source>
</evidence>
<comment type="subunit">
    <text evidence="11">Monomer.</text>
</comment>
<dbReference type="EMBL" id="ABZS01000061">
    <property type="protein sequence ID" value="EEP60715.1"/>
    <property type="molecule type" value="Genomic_DNA"/>
</dbReference>
<comment type="pathway">
    <text evidence="1 11">Metabolic intermediate biosynthesis; chorismate biosynthesis; chorismate from D-erythrose 4-phosphate and phosphoenolpyruvate: step 5/7.</text>
</comment>
<dbReference type="InterPro" id="IPR000623">
    <property type="entry name" value="Shikimate_kinase/TSH1"/>
</dbReference>
<comment type="caution">
    <text evidence="11">Lacks conserved residue(s) required for the propagation of feature annotation.</text>
</comment>
<dbReference type="EC" id="2.7.1.71" evidence="3 11"/>
<dbReference type="PANTHER" id="PTHR21087">
    <property type="entry name" value="SHIKIMATE KINASE"/>
    <property type="match status" value="1"/>
</dbReference>
<feature type="binding site" evidence="11">
    <location>
        <position position="57"/>
    </location>
    <ligand>
        <name>substrate</name>
    </ligand>
</feature>
<reference evidence="12 13" key="1">
    <citation type="submission" date="2009-04" db="EMBL/GenBank/DDBJ databases">
        <authorList>
            <person name="Reysenbach A.-L."/>
            <person name="Heidelberg J.F."/>
            <person name="Nelson W.C."/>
        </authorList>
    </citation>
    <scope>NUCLEOTIDE SEQUENCE [LARGE SCALE GENOMIC DNA]</scope>
    <source>
        <strain evidence="12 13">SS-5</strain>
    </source>
</reference>
<name>C4FJP0_9AQUI</name>
<dbReference type="PRINTS" id="PR01100">
    <property type="entry name" value="SHIKIMTKNASE"/>
</dbReference>
<dbReference type="OrthoDB" id="9800332at2"/>
<dbReference type="HAMAP" id="MF_00109">
    <property type="entry name" value="Shikimate_kinase"/>
    <property type="match status" value="1"/>
</dbReference>
<comment type="similarity">
    <text evidence="2 11">Belongs to the shikimate kinase family.</text>
</comment>
<evidence type="ECO:0000256" key="11">
    <source>
        <dbReference type="HAMAP-Rule" id="MF_00109"/>
    </source>
</evidence>
<keyword evidence="8 11" id="KW-0067">ATP-binding</keyword>
<keyword evidence="11" id="KW-0460">Magnesium</keyword>
<comment type="subcellular location">
    <subcellularLocation>
        <location evidence="11">Cytoplasm</location>
    </subcellularLocation>
</comment>
<sequence length="166" mass="19101">MKNIYLVGFMGSGKSTVGKILAEKLNMNFIDIDKFIEEKEGMKIKDIFEQKGESYFRELERKQIEAIVNQEGLVVSTGGGLGANLDNMNLMKKNGDVVWLDVSLNTVLDRLKNDQDRPLLKQPTEKIKQLFEERKNVYRLANIRINADKKTPSQIVEEILTKIKRR</sequence>
<comment type="caution">
    <text evidence="12">The sequence shown here is derived from an EMBL/GenBank/DDBJ whole genome shotgun (WGS) entry which is preliminary data.</text>
</comment>
<comment type="catalytic activity">
    <reaction evidence="10 11">
        <text>shikimate + ATP = 3-phosphoshikimate + ADP + H(+)</text>
        <dbReference type="Rhea" id="RHEA:13121"/>
        <dbReference type="ChEBI" id="CHEBI:15378"/>
        <dbReference type="ChEBI" id="CHEBI:30616"/>
        <dbReference type="ChEBI" id="CHEBI:36208"/>
        <dbReference type="ChEBI" id="CHEBI:145989"/>
        <dbReference type="ChEBI" id="CHEBI:456216"/>
        <dbReference type="EC" id="2.7.1.71"/>
    </reaction>
</comment>
<evidence type="ECO:0000256" key="7">
    <source>
        <dbReference type="ARBA" id="ARBA00022777"/>
    </source>
</evidence>
<keyword evidence="13" id="KW-1185">Reference proteome</keyword>
<feature type="binding site" evidence="11">
    <location>
        <position position="15"/>
    </location>
    <ligand>
        <name>Mg(2+)</name>
        <dbReference type="ChEBI" id="CHEBI:18420"/>
    </ligand>
</feature>
<feature type="binding site" evidence="11">
    <location>
        <begin position="11"/>
        <end position="16"/>
    </location>
    <ligand>
        <name>ATP</name>
        <dbReference type="ChEBI" id="CHEBI:30616"/>
    </ligand>
</feature>
<evidence type="ECO:0000256" key="6">
    <source>
        <dbReference type="ARBA" id="ARBA00022741"/>
    </source>
</evidence>
<dbReference type="PROSITE" id="PS01128">
    <property type="entry name" value="SHIKIMATE_KINASE"/>
    <property type="match status" value="1"/>
</dbReference>
<dbReference type="Pfam" id="PF01202">
    <property type="entry name" value="SKI"/>
    <property type="match status" value="1"/>
</dbReference>
<comment type="cofactor">
    <cofactor evidence="11">
        <name>Mg(2+)</name>
        <dbReference type="ChEBI" id="CHEBI:18420"/>
    </cofactor>
    <text evidence="11">Binds 1 Mg(2+) ion per subunit.</text>
</comment>
<dbReference type="RefSeq" id="WP_007546615.1">
    <property type="nucleotide sequence ID" value="NZ_ABZS01000061.1"/>
</dbReference>
<evidence type="ECO:0000256" key="10">
    <source>
        <dbReference type="ARBA" id="ARBA00048567"/>
    </source>
</evidence>
<evidence type="ECO:0000313" key="12">
    <source>
        <dbReference type="EMBL" id="EEP60715.1"/>
    </source>
</evidence>
<evidence type="ECO:0000256" key="5">
    <source>
        <dbReference type="ARBA" id="ARBA00022679"/>
    </source>
</evidence>
<dbReference type="InterPro" id="IPR023000">
    <property type="entry name" value="Shikimate_kinase_CS"/>
</dbReference>
<dbReference type="InterPro" id="IPR027417">
    <property type="entry name" value="P-loop_NTPase"/>
</dbReference>
<protein>
    <recommendedName>
        <fullName evidence="3 11">Shikimate kinase</fullName>
        <shortName evidence="11">SK</shortName>
        <ecNumber evidence="3 11">2.7.1.71</ecNumber>
    </recommendedName>
</protein>
<dbReference type="SUPFAM" id="SSF52540">
    <property type="entry name" value="P-loop containing nucleoside triphosphate hydrolases"/>
    <property type="match status" value="1"/>
</dbReference>
<feature type="binding site" evidence="11">
    <location>
        <position position="117"/>
    </location>
    <ligand>
        <name>ATP</name>
        <dbReference type="ChEBI" id="CHEBI:30616"/>
    </ligand>
</feature>
<organism evidence="12 13">
    <name type="scientific">Sulfurihydrogenibium yellowstonense SS-5</name>
    <dbReference type="NCBI Taxonomy" id="432331"/>
    <lineage>
        <taxon>Bacteria</taxon>
        <taxon>Pseudomonadati</taxon>
        <taxon>Aquificota</taxon>
        <taxon>Aquificia</taxon>
        <taxon>Aquificales</taxon>
        <taxon>Hydrogenothermaceae</taxon>
        <taxon>Sulfurihydrogenibium</taxon>
    </lineage>
</organism>
<dbReference type="Gene3D" id="3.40.50.300">
    <property type="entry name" value="P-loop containing nucleotide triphosphate hydrolases"/>
    <property type="match status" value="1"/>
</dbReference>
<feature type="binding site" evidence="11">
    <location>
        <position position="33"/>
    </location>
    <ligand>
        <name>substrate</name>
    </ligand>
</feature>
<evidence type="ECO:0000256" key="1">
    <source>
        <dbReference type="ARBA" id="ARBA00004842"/>
    </source>
</evidence>
<evidence type="ECO:0000256" key="9">
    <source>
        <dbReference type="ARBA" id="ARBA00023141"/>
    </source>
</evidence>
<comment type="function">
    <text evidence="11">Catalyzes the specific phosphorylation of the 3-hydroxyl group of shikimic acid using ATP as a cosubstrate.</text>
</comment>
<feature type="binding site" evidence="11">
    <location>
        <position position="79"/>
    </location>
    <ligand>
        <name>substrate</name>
    </ligand>
</feature>
<dbReference type="GO" id="GO:0005524">
    <property type="term" value="F:ATP binding"/>
    <property type="evidence" value="ECO:0007669"/>
    <property type="project" value="UniProtKB-UniRule"/>
</dbReference>
<keyword evidence="9 11" id="KW-0057">Aromatic amino acid biosynthesis</keyword>
<dbReference type="GO" id="GO:0009423">
    <property type="term" value="P:chorismate biosynthetic process"/>
    <property type="evidence" value="ECO:0007669"/>
    <property type="project" value="UniProtKB-UniRule"/>
</dbReference>
<dbReference type="AlphaFoldDB" id="C4FJP0"/>
<dbReference type="Proteomes" id="UP000005540">
    <property type="component" value="Unassembled WGS sequence"/>
</dbReference>
<keyword evidence="11" id="KW-0963">Cytoplasm</keyword>
<dbReference type="CDD" id="cd00464">
    <property type="entry name" value="SK"/>
    <property type="match status" value="1"/>
</dbReference>
<evidence type="ECO:0000256" key="8">
    <source>
        <dbReference type="ARBA" id="ARBA00022840"/>
    </source>
</evidence>
<keyword evidence="7 11" id="KW-0418">Kinase</keyword>
<dbReference type="GO" id="GO:0000287">
    <property type="term" value="F:magnesium ion binding"/>
    <property type="evidence" value="ECO:0007669"/>
    <property type="project" value="UniProtKB-UniRule"/>
</dbReference>
<evidence type="ECO:0000256" key="4">
    <source>
        <dbReference type="ARBA" id="ARBA00022605"/>
    </source>
</evidence>
<evidence type="ECO:0000256" key="2">
    <source>
        <dbReference type="ARBA" id="ARBA00006997"/>
    </source>
</evidence>
<keyword evidence="6 11" id="KW-0547">Nucleotide-binding</keyword>
<dbReference type="UniPathway" id="UPA00053">
    <property type="reaction ID" value="UER00088"/>
</dbReference>
<proteinExistence type="inferred from homology"/>
<dbReference type="GO" id="GO:0008652">
    <property type="term" value="P:amino acid biosynthetic process"/>
    <property type="evidence" value="ECO:0007669"/>
    <property type="project" value="UniProtKB-KW"/>
</dbReference>
<accession>C4FJP0</accession>
<keyword evidence="4 11" id="KW-0028">Amino-acid biosynthesis</keyword>
<keyword evidence="5 11" id="KW-0808">Transferase</keyword>